<comment type="caution">
    <text evidence="1">The sequence shown here is derived from an EMBL/GenBank/DDBJ whole genome shotgun (WGS) entry which is preliminary data.</text>
</comment>
<keyword evidence="4" id="KW-1185">Reference proteome</keyword>
<evidence type="ECO:0000313" key="4">
    <source>
        <dbReference type="Proteomes" id="UP000663866"/>
    </source>
</evidence>
<reference evidence="1" key="1">
    <citation type="submission" date="2021-02" db="EMBL/GenBank/DDBJ databases">
        <authorList>
            <person name="Nowell W R."/>
        </authorList>
    </citation>
    <scope>NUCLEOTIDE SEQUENCE</scope>
</reference>
<organism evidence="1 3">
    <name type="scientific">Rotaria magnacalcarata</name>
    <dbReference type="NCBI Taxonomy" id="392030"/>
    <lineage>
        <taxon>Eukaryota</taxon>
        <taxon>Metazoa</taxon>
        <taxon>Spiralia</taxon>
        <taxon>Gnathifera</taxon>
        <taxon>Rotifera</taxon>
        <taxon>Eurotatoria</taxon>
        <taxon>Bdelloidea</taxon>
        <taxon>Philodinida</taxon>
        <taxon>Philodinidae</taxon>
        <taxon>Rotaria</taxon>
    </lineage>
</organism>
<protein>
    <submittedName>
        <fullName evidence="1">Uncharacterized protein</fullName>
    </submittedName>
</protein>
<name>A0A816UFI7_9BILA</name>
<feature type="non-terminal residue" evidence="1">
    <location>
        <position position="29"/>
    </location>
</feature>
<dbReference type="Proteomes" id="UP000663856">
    <property type="component" value="Unassembled WGS sequence"/>
</dbReference>
<proteinExistence type="predicted"/>
<accession>A0A816UFI7</accession>
<evidence type="ECO:0000313" key="3">
    <source>
        <dbReference type="Proteomes" id="UP000663856"/>
    </source>
</evidence>
<dbReference type="AlphaFoldDB" id="A0A816UFI7"/>
<sequence length="29" mass="3294">MNELPPNDEYLQMKGAEVYSGNVWPSNLP</sequence>
<dbReference type="EMBL" id="CAJOBG010044189">
    <property type="protein sequence ID" value="CAF4434265.1"/>
    <property type="molecule type" value="Genomic_DNA"/>
</dbReference>
<dbReference type="EMBL" id="CAJNRF010009141">
    <property type="protein sequence ID" value="CAF2107520.1"/>
    <property type="molecule type" value="Genomic_DNA"/>
</dbReference>
<evidence type="ECO:0000313" key="1">
    <source>
        <dbReference type="EMBL" id="CAF2107520.1"/>
    </source>
</evidence>
<gene>
    <name evidence="2" type="ORF">OVN521_LOCUS36902</name>
    <name evidence="1" type="ORF">WKI299_LOCUS21621</name>
</gene>
<dbReference type="Proteomes" id="UP000663866">
    <property type="component" value="Unassembled WGS sequence"/>
</dbReference>
<evidence type="ECO:0000313" key="2">
    <source>
        <dbReference type="EMBL" id="CAF4434265.1"/>
    </source>
</evidence>